<feature type="transmembrane region" description="Helical" evidence="6">
    <location>
        <begin position="395"/>
        <end position="417"/>
    </location>
</feature>
<keyword evidence="3 6" id="KW-1133">Transmembrane helix</keyword>
<feature type="transmembrane region" description="Helical" evidence="6">
    <location>
        <begin position="288"/>
        <end position="311"/>
    </location>
</feature>
<feature type="compositionally biased region" description="Low complexity" evidence="5">
    <location>
        <begin position="98"/>
        <end position="109"/>
    </location>
</feature>
<sequence length="664" mass="70860">MVGPKAGSPPTAGEEVMMTETPRLVHLTTETGSLLDDAAEGEGLSQAQSPALSCLVFISSGTEEARPPAPLGEPKTAAGRLAASAGPSASPITRKEATAASRDTATSSSFRQSSPVSHKEPLLSNVLSFQSSLVALAVSAAHTPRANNDEIQLPTFATVPVTPVRGTSLANGITSVQLADLDGSQDLPSNAITGVMEQDGTVIDVTDAGKRASRADSSGHFCGSVGEESLEYTDVSLNTSLRNGTSSTGGQGDRHYASLYGAAFHIFKANVGAGVFLLPTYYQDAGYLVGGLLVVLLGALMIECTVSLLHVKHRINHVEVKTYPAVVKFVLGDYFKKFVQFSLVFTQFGFCIMFLQYASSMFAAFFNESWAYKVFVGVCTVVVTPMTLISNKLHVLVYASILAGIFVLAVLSGITVVDIERLSRAGIAKGVRAAIPTPRLIVFISGHMFSLEGIGVVLPVENSVAPENRAQFGKVLRYTLVAIVTFYVFFGVLGYAAYGEKLHTSVVLALPPSGVKQTLKVLLGLSLIFGFPIQYVPAIQVMDRAFGVSITSDKKKAFLLRVALNASFGLVAVFVGSDTINIFASFLGSFAGVHLMVTVPALLALQIDHALNGDKEKYSCREYLLLLFEGPYTIARSQYYVYLLLAVVVWFGGLYYTLVSIFER</sequence>
<feature type="transmembrane region" description="Helical" evidence="6">
    <location>
        <begin position="478"/>
        <end position="498"/>
    </location>
</feature>
<feature type="transmembrane region" description="Helical" evidence="6">
    <location>
        <begin position="639"/>
        <end position="658"/>
    </location>
</feature>
<keyword evidence="4 6" id="KW-0472">Membrane</keyword>
<dbReference type="PANTHER" id="PTHR22950:SF349">
    <property type="entry name" value="AMINO ACID TRANSPORTER TRANSMEMBRANE DOMAIN-CONTAINING PROTEIN"/>
    <property type="match status" value="1"/>
</dbReference>
<dbReference type="EMBL" id="CALQ01001821">
    <property type="protein sequence ID" value="CCM19477.1"/>
    <property type="molecule type" value="Genomic_DNA"/>
</dbReference>
<evidence type="ECO:0000256" key="4">
    <source>
        <dbReference type="ARBA" id="ARBA00023136"/>
    </source>
</evidence>
<evidence type="ECO:0000256" key="3">
    <source>
        <dbReference type="ARBA" id="ARBA00022989"/>
    </source>
</evidence>
<dbReference type="GO" id="GO:0015179">
    <property type="term" value="F:L-amino acid transmembrane transporter activity"/>
    <property type="evidence" value="ECO:0007669"/>
    <property type="project" value="TreeGrafter"/>
</dbReference>
<evidence type="ECO:0000256" key="5">
    <source>
        <dbReference type="SAM" id="MobiDB-lite"/>
    </source>
</evidence>
<feature type="transmembrane region" description="Helical" evidence="6">
    <location>
        <begin position="259"/>
        <end position="282"/>
    </location>
</feature>
<evidence type="ECO:0000256" key="6">
    <source>
        <dbReference type="SAM" id="Phobius"/>
    </source>
</evidence>
<gene>
    <name evidence="8" type="primary">LgM4147LRVhigh.35.02240.00130</name>
    <name evidence="8" type="ORF">BN36_3569600</name>
</gene>
<comment type="subcellular location">
    <subcellularLocation>
        <location evidence="1">Membrane</location>
        <topology evidence="1">Multi-pass membrane protein</topology>
    </subcellularLocation>
</comment>
<proteinExistence type="predicted"/>
<feature type="region of interest" description="Disordered" evidence="5">
    <location>
        <begin position="63"/>
        <end position="117"/>
    </location>
</feature>
<dbReference type="InterPro" id="IPR013057">
    <property type="entry name" value="AA_transpt_TM"/>
</dbReference>
<feature type="transmembrane region" description="Helical" evidence="6">
    <location>
        <begin position="437"/>
        <end position="458"/>
    </location>
</feature>
<evidence type="ECO:0000256" key="2">
    <source>
        <dbReference type="ARBA" id="ARBA00022692"/>
    </source>
</evidence>
<evidence type="ECO:0000259" key="7">
    <source>
        <dbReference type="Pfam" id="PF01490"/>
    </source>
</evidence>
<feature type="transmembrane region" description="Helical" evidence="6">
    <location>
        <begin position="518"/>
        <end position="537"/>
    </location>
</feature>
<feature type="domain" description="Amino acid transporter transmembrane" evidence="7">
    <location>
        <begin position="258"/>
        <end position="607"/>
    </location>
</feature>
<evidence type="ECO:0000256" key="1">
    <source>
        <dbReference type="ARBA" id="ARBA00004141"/>
    </source>
</evidence>
<feature type="transmembrane region" description="Helical" evidence="6">
    <location>
        <begin position="338"/>
        <end position="358"/>
    </location>
</feature>
<organism evidence="8">
    <name type="scientific">Leishmania guyanensis</name>
    <dbReference type="NCBI Taxonomy" id="5670"/>
    <lineage>
        <taxon>Eukaryota</taxon>
        <taxon>Discoba</taxon>
        <taxon>Euglenozoa</taxon>
        <taxon>Kinetoplastea</taxon>
        <taxon>Metakinetoplastina</taxon>
        <taxon>Trypanosomatida</taxon>
        <taxon>Trypanosomatidae</taxon>
        <taxon>Leishmaniinae</taxon>
        <taxon>Leishmania</taxon>
        <taxon>Leishmania guyanensis species complex</taxon>
    </lineage>
</organism>
<reference evidence="8" key="1">
    <citation type="submission" date="2012-08" db="EMBL/GenBank/DDBJ databases">
        <title>Comparative genomics of metastatic and non-metastatic Leishmania guyanensis provides insights into polygenic factors involved in Leishmania RNA virus infection.</title>
        <authorList>
            <person name="Smith D."/>
            <person name="Hertz-Fowler C."/>
            <person name="Martin R."/>
            <person name="Dickens N."/>
            <person name="Fasel N."/>
            <person name="Falquet L."/>
            <person name="Beverley S."/>
            <person name="Zangger H."/>
            <person name="Calderon-Copete S."/>
            <person name="Mottram J."/>
            <person name="Xenarios I."/>
        </authorList>
    </citation>
    <scope>NUCLEOTIDE SEQUENCE</scope>
    <source>
        <strain evidence="8">MHOM/BR/75/M4147/SSU:IR2SAT-LUC</strain>
    </source>
</reference>
<dbReference type="GO" id="GO:0005774">
    <property type="term" value="C:vacuolar membrane"/>
    <property type="evidence" value="ECO:0007669"/>
    <property type="project" value="TreeGrafter"/>
</dbReference>
<dbReference type="Pfam" id="PF01490">
    <property type="entry name" value="Aa_trans"/>
    <property type="match status" value="1"/>
</dbReference>
<accession>A0A1E1J785</accession>
<feature type="transmembrane region" description="Helical" evidence="6">
    <location>
        <begin position="370"/>
        <end position="388"/>
    </location>
</feature>
<feature type="transmembrane region" description="Helical" evidence="6">
    <location>
        <begin position="582"/>
        <end position="605"/>
    </location>
</feature>
<protein>
    <submittedName>
        <fullName evidence="8">Putative amino acid transporter</fullName>
    </submittedName>
</protein>
<name>A0A1E1J785_LEIGU</name>
<feature type="transmembrane region" description="Helical" evidence="6">
    <location>
        <begin position="558"/>
        <end position="576"/>
    </location>
</feature>
<dbReference type="AlphaFoldDB" id="A0A1E1J785"/>
<evidence type="ECO:0000313" key="8">
    <source>
        <dbReference type="EMBL" id="CCM19477.1"/>
    </source>
</evidence>
<dbReference type="PANTHER" id="PTHR22950">
    <property type="entry name" value="AMINO ACID TRANSPORTER"/>
    <property type="match status" value="1"/>
</dbReference>
<keyword evidence="2 6" id="KW-0812">Transmembrane</keyword>